<feature type="region of interest" description="Disordered" evidence="1">
    <location>
        <begin position="62"/>
        <end position="81"/>
    </location>
</feature>
<dbReference type="Proteomes" id="UP000244161">
    <property type="component" value="Unassembled WGS sequence"/>
</dbReference>
<organism evidence="2 3">
    <name type="scientific">Trichococcus patagoniensis</name>
    <dbReference type="NCBI Taxonomy" id="382641"/>
    <lineage>
        <taxon>Bacteria</taxon>
        <taxon>Bacillati</taxon>
        <taxon>Bacillota</taxon>
        <taxon>Bacilli</taxon>
        <taxon>Lactobacillales</taxon>
        <taxon>Carnobacteriaceae</taxon>
        <taxon>Trichococcus</taxon>
    </lineage>
</organism>
<name>A0A2T5IL39_9LACT</name>
<gene>
    <name evidence="2" type="ORF">C8U37_108110</name>
</gene>
<dbReference type="AlphaFoldDB" id="A0A2T5IL39"/>
<dbReference type="EMBL" id="QAOM01000008">
    <property type="protein sequence ID" value="PTQ84542.1"/>
    <property type="molecule type" value="Genomic_DNA"/>
</dbReference>
<protein>
    <submittedName>
        <fullName evidence="2">Uncharacterized protein</fullName>
    </submittedName>
</protein>
<accession>A0A2T5IL39</accession>
<proteinExistence type="predicted"/>
<keyword evidence="3" id="KW-1185">Reference proteome</keyword>
<reference evidence="2 3" key="1">
    <citation type="submission" date="2018-04" db="EMBL/GenBank/DDBJ databases">
        <title>Genomic Encyclopedia of Archaeal and Bacterial Type Strains, Phase II (KMG-II): from individual species to whole genera.</title>
        <authorList>
            <person name="Goeker M."/>
        </authorList>
    </citation>
    <scope>NUCLEOTIDE SEQUENCE [LARGE SCALE GENOMIC DNA]</scope>
    <source>
        <strain evidence="2 3">DSM 18806</strain>
    </source>
</reference>
<comment type="caution">
    <text evidence="2">The sequence shown here is derived from an EMBL/GenBank/DDBJ whole genome shotgun (WGS) entry which is preliminary data.</text>
</comment>
<evidence type="ECO:0000256" key="1">
    <source>
        <dbReference type="SAM" id="MobiDB-lite"/>
    </source>
</evidence>
<evidence type="ECO:0000313" key="3">
    <source>
        <dbReference type="Proteomes" id="UP000244161"/>
    </source>
</evidence>
<evidence type="ECO:0000313" key="2">
    <source>
        <dbReference type="EMBL" id="PTQ84542.1"/>
    </source>
</evidence>
<sequence>MVFESFGLNNGSSHITGLSYKPEIQIGLSALNERDKIPPESQISLIKHHSCQSKYSKSLSLTSSRNSKSDAVGFSISSNVR</sequence>